<evidence type="ECO:0000313" key="1">
    <source>
        <dbReference type="EMBL" id="CEK51244.1"/>
    </source>
</evidence>
<accession>A0A0B6Y515</accession>
<gene>
    <name evidence="1" type="primary">ORF12913</name>
</gene>
<name>A0A0B6Y515_9EUPU</name>
<dbReference type="EMBL" id="HACG01004379">
    <property type="protein sequence ID" value="CEK51244.1"/>
    <property type="molecule type" value="Transcribed_RNA"/>
</dbReference>
<feature type="non-terminal residue" evidence="1">
    <location>
        <position position="55"/>
    </location>
</feature>
<reference evidence="1" key="1">
    <citation type="submission" date="2014-12" db="EMBL/GenBank/DDBJ databases">
        <title>Insight into the proteome of Arion vulgaris.</title>
        <authorList>
            <person name="Aradska J."/>
            <person name="Bulat T."/>
            <person name="Smidak R."/>
            <person name="Sarate P."/>
            <person name="Gangsoo J."/>
            <person name="Sialana F."/>
            <person name="Bilban M."/>
            <person name="Lubec G."/>
        </authorList>
    </citation>
    <scope>NUCLEOTIDE SEQUENCE</scope>
    <source>
        <tissue evidence="1">Skin</tissue>
    </source>
</reference>
<protein>
    <submittedName>
        <fullName evidence="1">Uncharacterized protein</fullName>
    </submittedName>
</protein>
<proteinExistence type="predicted"/>
<dbReference type="AlphaFoldDB" id="A0A0B6Y515"/>
<sequence>MFSNLDQNANQAKSNRLLLNSCMEHIDNIDMNGSRIQNRTFLALPTEILWRILLH</sequence>
<organism evidence="1">
    <name type="scientific">Arion vulgaris</name>
    <dbReference type="NCBI Taxonomy" id="1028688"/>
    <lineage>
        <taxon>Eukaryota</taxon>
        <taxon>Metazoa</taxon>
        <taxon>Spiralia</taxon>
        <taxon>Lophotrochozoa</taxon>
        <taxon>Mollusca</taxon>
        <taxon>Gastropoda</taxon>
        <taxon>Heterobranchia</taxon>
        <taxon>Euthyneura</taxon>
        <taxon>Panpulmonata</taxon>
        <taxon>Eupulmonata</taxon>
        <taxon>Stylommatophora</taxon>
        <taxon>Helicina</taxon>
        <taxon>Arionoidea</taxon>
        <taxon>Arionidae</taxon>
        <taxon>Arion</taxon>
    </lineage>
</organism>